<dbReference type="EMBL" id="CP136920">
    <property type="protein sequence ID" value="WOO42323.1"/>
    <property type="molecule type" value="Genomic_DNA"/>
</dbReference>
<dbReference type="GO" id="GO:0005829">
    <property type="term" value="C:cytosol"/>
    <property type="evidence" value="ECO:0007669"/>
    <property type="project" value="TreeGrafter"/>
</dbReference>
<dbReference type="Pfam" id="PF02801">
    <property type="entry name" value="Ketoacyl-synt_C"/>
    <property type="match status" value="1"/>
</dbReference>
<accession>A0AAQ3QSE2</accession>
<dbReference type="AlphaFoldDB" id="A0AAQ3QSE2"/>
<gene>
    <name evidence="3" type="ORF">RZN69_04420</name>
</gene>
<dbReference type="PANTHER" id="PTHR11712">
    <property type="entry name" value="POLYKETIDE SYNTHASE-RELATED"/>
    <property type="match status" value="1"/>
</dbReference>
<name>A0AAQ3QSE2_9BACT</name>
<protein>
    <recommendedName>
        <fullName evidence="2">Beta-ketoacyl synthase C-terminal domain-containing protein</fullName>
    </recommendedName>
</protein>
<dbReference type="Gene3D" id="3.40.47.10">
    <property type="match status" value="2"/>
</dbReference>
<dbReference type="GO" id="GO:0004315">
    <property type="term" value="F:3-oxoacyl-[acyl-carrier-protein] synthase activity"/>
    <property type="evidence" value="ECO:0007669"/>
    <property type="project" value="TreeGrafter"/>
</dbReference>
<dbReference type="InterPro" id="IPR000794">
    <property type="entry name" value="Beta-ketoacyl_synthase"/>
</dbReference>
<dbReference type="InterPro" id="IPR016039">
    <property type="entry name" value="Thiolase-like"/>
</dbReference>
<keyword evidence="1" id="KW-0808">Transferase</keyword>
<evidence type="ECO:0000256" key="1">
    <source>
        <dbReference type="ARBA" id="ARBA00022679"/>
    </source>
</evidence>
<dbReference type="GO" id="GO:0006633">
    <property type="term" value="P:fatty acid biosynthetic process"/>
    <property type="evidence" value="ECO:0007669"/>
    <property type="project" value="TreeGrafter"/>
</dbReference>
<evidence type="ECO:0000259" key="2">
    <source>
        <dbReference type="Pfam" id="PF02801"/>
    </source>
</evidence>
<dbReference type="InterPro" id="IPR014031">
    <property type="entry name" value="Ketoacyl_synth_C"/>
</dbReference>
<reference evidence="3 4" key="1">
    <citation type="submission" date="2023-10" db="EMBL/GenBank/DDBJ databases">
        <title>Rubellicoccus peritrichatus gen. nov., sp. nov., isolated from an algae of coral reef tank.</title>
        <authorList>
            <person name="Luo J."/>
        </authorList>
    </citation>
    <scope>NUCLEOTIDE SEQUENCE [LARGE SCALE GENOMIC DNA]</scope>
    <source>
        <strain evidence="3 4">CR14</strain>
    </source>
</reference>
<proteinExistence type="predicted"/>
<dbReference type="KEGG" id="puo:RZN69_04420"/>
<dbReference type="PANTHER" id="PTHR11712:SF320">
    <property type="entry name" value="BETA-KETOACYL SYNTHASE"/>
    <property type="match status" value="1"/>
</dbReference>
<feature type="domain" description="Beta-ketoacyl synthase C-terminal" evidence="2">
    <location>
        <begin position="228"/>
        <end position="320"/>
    </location>
</feature>
<evidence type="ECO:0000313" key="3">
    <source>
        <dbReference type="EMBL" id="WOO42323.1"/>
    </source>
</evidence>
<dbReference type="SUPFAM" id="SSF53901">
    <property type="entry name" value="Thiolase-like"/>
    <property type="match status" value="2"/>
</dbReference>
<evidence type="ECO:0000313" key="4">
    <source>
        <dbReference type="Proteomes" id="UP001304300"/>
    </source>
</evidence>
<dbReference type="RefSeq" id="WP_317834842.1">
    <property type="nucleotide sequence ID" value="NZ_CP136920.1"/>
</dbReference>
<keyword evidence="4" id="KW-1185">Reference proteome</keyword>
<dbReference type="Proteomes" id="UP001304300">
    <property type="component" value="Chromosome"/>
</dbReference>
<sequence length="364" mass="38764">MLPAVYLKDYDCISPFGRVGDTWRSLCADGRALALYPVPERDDDSVPLALINPIEETEEGRWLKPSLDLLSGVSGNPWGDERHPVIVTSSNFGIGQLFAHTNVDPEMPLSSASPARAVERIAEACCWGKNRFIISNVCISAQLGMIHAARLLHADLADEVLVFSFDFLSPFVVGGFHSLRILNDAFPRPFSKGEISSIGLGDGAAYAVLDRSNQSELRLSPGVTWYESHHMTGNDPSGSGFKQIMESIGEVVQGKQVWLKGHGTGTVEAGSLEADAASRAFPDAPLVSWKGSLGHTLGSCGLIELAIAAKAMTEGVVPGNSQTGPETLNTAVAREAFSARDFDGVILTSSAFGGAHASHFLSRA</sequence>
<organism evidence="3 4">
    <name type="scientific">Rubellicoccus peritrichatus</name>
    <dbReference type="NCBI Taxonomy" id="3080537"/>
    <lineage>
        <taxon>Bacteria</taxon>
        <taxon>Pseudomonadati</taxon>
        <taxon>Verrucomicrobiota</taxon>
        <taxon>Opitutia</taxon>
        <taxon>Puniceicoccales</taxon>
        <taxon>Cerasicoccaceae</taxon>
        <taxon>Rubellicoccus</taxon>
    </lineage>
</organism>